<dbReference type="InterPro" id="IPR001387">
    <property type="entry name" value="Cro/C1-type_HTH"/>
</dbReference>
<dbReference type="EMBL" id="FNOW01000038">
    <property type="protein sequence ID" value="SDY20685.1"/>
    <property type="molecule type" value="Genomic_DNA"/>
</dbReference>
<keyword evidence="3" id="KW-1185">Reference proteome</keyword>
<organism evidence="2 3">
    <name type="scientific">Allochromatium warmingii</name>
    <name type="common">Chromatium warmingii</name>
    <dbReference type="NCBI Taxonomy" id="61595"/>
    <lineage>
        <taxon>Bacteria</taxon>
        <taxon>Pseudomonadati</taxon>
        <taxon>Pseudomonadota</taxon>
        <taxon>Gammaproteobacteria</taxon>
        <taxon>Chromatiales</taxon>
        <taxon>Chromatiaceae</taxon>
        <taxon>Allochromatium</taxon>
    </lineage>
</organism>
<evidence type="ECO:0000313" key="3">
    <source>
        <dbReference type="Proteomes" id="UP000198672"/>
    </source>
</evidence>
<dbReference type="InterPro" id="IPR039060">
    <property type="entry name" value="Antitox_HigA"/>
</dbReference>
<dbReference type="PROSITE" id="PS50943">
    <property type="entry name" value="HTH_CROC1"/>
    <property type="match status" value="1"/>
</dbReference>
<protein>
    <submittedName>
        <fullName evidence="2">HTH-type transcriptional regulator / antitoxin HigA</fullName>
    </submittedName>
</protein>
<evidence type="ECO:0000259" key="1">
    <source>
        <dbReference type="PROSITE" id="PS50943"/>
    </source>
</evidence>
<dbReference type="PANTHER" id="PTHR40455:SF1">
    <property type="entry name" value="ANTITOXIN HIGA"/>
    <property type="match status" value="1"/>
</dbReference>
<dbReference type="InterPro" id="IPR010982">
    <property type="entry name" value="Lambda_DNA-bd_dom_sf"/>
</dbReference>
<name>A0A1H3HZQ4_ALLWA</name>
<dbReference type="AlphaFoldDB" id="A0A1H3HZQ4"/>
<feature type="domain" description="HTH cro/C1-type" evidence="1">
    <location>
        <begin position="80"/>
        <end position="132"/>
    </location>
</feature>
<dbReference type="STRING" id="61595.SAMN05421644_13810"/>
<dbReference type="RefSeq" id="WP_091334621.1">
    <property type="nucleotide sequence ID" value="NZ_FNOW01000038.1"/>
</dbReference>
<dbReference type="SMART" id="SM00530">
    <property type="entry name" value="HTH_XRE"/>
    <property type="match status" value="1"/>
</dbReference>
<dbReference type="Proteomes" id="UP000198672">
    <property type="component" value="Unassembled WGS sequence"/>
</dbReference>
<evidence type="ECO:0000313" key="2">
    <source>
        <dbReference type="EMBL" id="SDY20685.1"/>
    </source>
</evidence>
<sequence length="133" mass="15025">MSALIKQAAEHWCYVAPLLRKPTNEDEYDELVEALDELLVLIEDNESHPLASLASHMGDLIEAYDEARRPMPKSNGLDVLRYLMQERGLSEADLSDVGSPDLISDILSGRCELDIHYIRALSDHFKVPPDVFF</sequence>
<dbReference type="PANTHER" id="PTHR40455">
    <property type="entry name" value="ANTITOXIN HIGA"/>
    <property type="match status" value="1"/>
</dbReference>
<dbReference type="GO" id="GO:0006355">
    <property type="term" value="P:regulation of DNA-templated transcription"/>
    <property type="evidence" value="ECO:0007669"/>
    <property type="project" value="InterPro"/>
</dbReference>
<reference evidence="3" key="1">
    <citation type="submission" date="2016-10" db="EMBL/GenBank/DDBJ databases">
        <authorList>
            <person name="Varghese N."/>
            <person name="Submissions S."/>
        </authorList>
    </citation>
    <scope>NUCLEOTIDE SEQUENCE [LARGE SCALE GENOMIC DNA]</scope>
    <source>
        <strain evidence="3">DSM 173</strain>
    </source>
</reference>
<dbReference type="SUPFAM" id="SSF47413">
    <property type="entry name" value="lambda repressor-like DNA-binding domains"/>
    <property type="match status" value="1"/>
</dbReference>
<proteinExistence type="predicted"/>
<dbReference type="GO" id="GO:0001046">
    <property type="term" value="F:core promoter sequence-specific DNA binding"/>
    <property type="evidence" value="ECO:0007669"/>
    <property type="project" value="TreeGrafter"/>
</dbReference>
<dbReference type="OrthoDB" id="9796786at2"/>
<gene>
    <name evidence="2" type="ORF">SAMN05421644_13810</name>
</gene>
<accession>A0A1H3HZQ4</accession>